<organism evidence="3 4">
    <name type="scientific">Protea cynaroides</name>
    <dbReference type="NCBI Taxonomy" id="273540"/>
    <lineage>
        <taxon>Eukaryota</taxon>
        <taxon>Viridiplantae</taxon>
        <taxon>Streptophyta</taxon>
        <taxon>Embryophyta</taxon>
        <taxon>Tracheophyta</taxon>
        <taxon>Spermatophyta</taxon>
        <taxon>Magnoliopsida</taxon>
        <taxon>Proteales</taxon>
        <taxon>Proteaceae</taxon>
        <taxon>Protea</taxon>
    </lineage>
</organism>
<dbReference type="EMBL" id="JAMYWD010000004">
    <property type="protein sequence ID" value="KAJ4972963.1"/>
    <property type="molecule type" value="Genomic_DNA"/>
</dbReference>
<dbReference type="InterPro" id="IPR001810">
    <property type="entry name" value="F-box_dom"/>
</dbReference>
<evidence type="ECO:0000313" key="4">
    <source>
        <dbReference type="Proteomes" id="UP001141806"/>
    </source>
</evidence>
<evidence type="ECO:0000313" key="3">
    <source>
        <dbReference type="EMBL" id="KAJ4972963.1"/>
    </source>
</evidence>
<dbReference type="InterPro" id="IPR050796">
    <property type="entry name" value="SCF_F-box_component"/>
</dbReference>
<keyword evidence="4" id="KW-1185">Reference proteome</keyword>
<feature type="domain" description="F-box" evidence="1">
    <location>
        <begin position="23"/>
        <end position="56"/>
    </location>
</feature>
<dbReference type="PANTHER" id="PTHR31672:SF13">
    <property type="entry name" value="F-BOX PROTEIN CPR30-LIKE"/>
    <property type="match status" value="1"/>
</dbReference>
<dbReference type="AlphaFoldDB" id="A0A9Q0KLN5"/>
<dbReference type="SUPFAM" id="SSF81383">
    <property type="entry name" value="F-box domain"/>
    <property type="match status" value="1"/>
</dbReference>
<dbReference type="PANTHER" id="PTHR31672">
    <property type="entry name" value="BNACNNG10540D PROTEIN"/>
    <property type="match status" value="1"/>
</dbReference>
<dbReference type="Proteomes" id="UP001141806">
    <property type="component" value="Unassembled WGS sequence"/>
</dbReference>
<comment type="caution">
    <text evidence="3">The sequence shown here is derived from an EMBL/GenBank/DDBJ whole genome shotgun (WGS) entry which is preliminary data.</text>
</comment>
<dbReference type="InterPro" id="IPR036047">
    <property type="entry name" value="F-box-like_dom_sf"/>
</dbReference>
<dbReference type="Pfam" id="PF08268">
    <property type="entry name" value="FBA_3"/>
    <property type="match status" value="1"/>
</dbReference>
<name>A0A9Q0KLN5_9MAGN</name>
<dbReference type="Pfam" id="PF00646">
    <property type="entry name" value="F-box"/>
    <property type="match status" value="1"/>
</dbReference>
<evidence type="ECO:0000259" key="2">
    <source>
        <dbReference type="Pfam" id="PF08268"/>
    </source>
</evidence>
<dbReference type="OrthoDB" id="1071894at2759"/>
<evidence type="ECO:0008006" key="5">
    <source>
        <dbReference type="Google" id="ProtNLM"/>
    </source>
</evidence>
<reference evidence="3" key="1">
    <citation type="journal article" date="2023" name="Plant J.">
        <title>The genome of the king protea, Protea cynaroides.</title>
        <authorList>
            <person name="Chang J."/>
            <person name="Duong T.A."/>
            <person name="Schoeman C."/>
            <person name="Ma X."/>
            <person name="Roodt D."/>
            <person name="Barker N."/>
            <person name="Li Z."/>
            <person name="Van de Peer Y."/>
            <person name="Mizrachi E."/>
        </authorList>
    </citation>
    <scope>NUCLEOTIDE SEQUENCE</scope>
    <source>
        <tissue evidence="3">Young leaves</tissue>
    </source>
</reference>
<evidence type="ECO:0000259" key="1">
    <source>
        <dbReference type="Pfam" id="PF00646"/>
    </source>
</evidence>
<dbReference type="InterPro" id="IPR013187">
    <property type="entry name" value="F-box-assoc_dom_typ3"/>
</dbReference>
<gene>
    <name evidence="3" type="ORF">NE237_006137</name>
</gene>
<dbReference type="CDD" id="cd22157">
    <property type="entry name" value="F-box_AtFBW1-like"/>
    <property type="match status" value="1"/>
</dbReference>
<accession>A0A9Q0KLN5</accession>
<sequence>MEKSEGTSTCRTSSGIIVSSNGDLMANILSRLPVKALSRFKCVSKQWNMLISDPYFVSAHQSWATQDPNIMNVLWVDQDGLIGVCSIEEKEERIVTLDLIRPNYLDTFSRVTMVGRPCNGLICLAAGGETLVCNPATQNTVVIPKGNTRKYNYVQGLGFCSSSNEFKLVRLFERWEVDKSIPKSCRWYGCELFTVGQRGSQGTNLLQRSRSWRHVGNLPYQIAYPFFSIMCYANGSVHWIIEPVDLEKGRECIPFT</sequence>
<protein>
    <recommendedName>
        <fullName evidence="5">F-box domain-containing protein</fullName>
    </recommendedName>
</protein>
<dbReference type="Gene3D" id="1.20.1280.50">
    <property type="match status" value="1"/>
</dbReference>
<feature type="domain" description="F-box associated beta-propeller type 3" evidence="2">
    <location>
        <begin position="111"/>
        <end position="240"/>
    </location>
</feature>
<proteinExistence type="predicted"/>